<evidence type="ECO:0000313" key="4">
    <source>
        <dbReference type="Proteomes" id="UP000220102"/>
    </source>
</evidence>
<feature type="transmembrane region" description="Helical" evidence="2">
    <location>
        <begin position="235"/>
        <end position="252"/>
    </location>
</feature>
<keyword evidence="2" id="KW-0812">Transmembrane</keyword>
<feature type="transmembrane region" description="Helical" evidence="2">
    <location>
        <begin position="60"/>
        <end position="80"/>
    </location>
</feature>
<dbReference type="Proteomes" id="UP000220102">
    <property type="component" value="Unassembled WGS sequence"/>
</dbReference>
<evidence type="ECO:0000256" key="2">
    <source>
        <dbReference type="SAM" id="Phobius"/>
    </source>
</evidence>
<accession>A0A2A8CUZ3</accession>
<feature type="transmembrane region" description="Helical" evidence="2">
    <location>
        <begin position="137"/>
        <end position="162"/>
    </location>
</feature>
<dbReference type="OrthoDB" id="7184927at2"/>
<name>A0A2A8CUZ3_9BACT</name>
<reference evidence="3 4" key="1">
    <citation type="submission" date="2017-10" db="EMBL/GenBank/DDBJ databases">
        <title>Draft genome of Longibacter Salinarum.</title>
        <authorList>
            <person name="Goh K.M."/>
            <person name="Shamsir M.S."/>
            <person name="Lim S.W."/>
        </authorList>
    </citation>
    <scope>NUCLEOTIDE SEQUENCE [LARGE SCALE GENOMIC DNA]</scope>
    <source>
        <strain evidence="3 4">KCTC 52045</strain>
    </source>
</reference>
<dbReference type="EMBL" id="PDEQ01000008">
    <property type="protein sequence ID" value="PEN12323.1"/>
    <property type="molecule type" value="Genomic_DNA"/>
</dbReference>
<keyword evidence="2" id="KW-1133">Transmembrane helix</keyword>
<evidence type="ECO:0008006" key="5">
    <source>
        <dbReference type="Google" id="ProtNLM"/>
    </source>
</evidence>
<evidence type="ECO:0000256" key="1">
    <source>
        <dbReference type="SAM" id="MobiDB-lite"/>
    </source>
</evidence>
<comment type="caution">
    <text evidence="3">The sequence shown here is derived from an EMBL/GenBank/DDBJ whole genome shotgun (WGS) entry which is preliminary data.</text>
</comment>
<sequence>MTDLDTLRERVRRFTDSDRGKVLLRWLRYLVVGGVIMYLIYQLTQIGWGELWRSLPTTPYFYLTILVIYCTLPVAETAIYGRLWEMPKLDILSLMMRKRVLNADVVGYSGEFFLLAHARKRLSRPTRQIAGEIKDNLILSSVASITVAALILVSFLSFGWVALEELIGNATPGYIALGGLAFIMIIGLFVRFRKTLFTLGAGTLGYVLSIHFARFVVTSVVQVIQWWVVVPDAPFQAWATLLVILVALNRIPFIPSRDLVFAGVGIQASESLGVPVAVVAGMLLSRSVIDRVLNFALFTALSVKDGGEEIGVDDSSLTSMEEAADKEDATTEDALRSAGEVDPS</sequence>
<feature type="compositionally biased region" description="Basic and acidic residues" evidence="1">
    <location>
        <begin position="326"/>
        <end position="335"/>
    </location>
</feature>
<proteinExistence type="predicted"/>
<protein>
    <recommendedName>
        <fullName evidence="5">Flippase-like domain-containing protein</fullName>
    </recommendedName>
</protein>
<feature type="transmembrane region" description="Helical" evidence="2">
    <location>
        <begin position="204"/>
        <end position="229"/>
    </location>
</feature>
<organism evidence="3 4">
    <name type="scientific">Longibacter salinarum</name>
    <dbReference type="NCBI Taxonomy" id="1850348"/>
    <lineage>
        <taxon>Bacteria</taxon>
        <taxon>Pseudomonadati</taxon>
        <taxon>Rhodothermota</taxon>
        <taxon>Rhodothermia</taxon>
        <taxon>Rhodothermales</taxon>
        <taxon>Salisaetaceae</taxon>
        <taxon>Longibacter</taxon>
    </lineage>
</organism>
<gene>
    <name evidence="3" type="ORF">CRI94_14980</name>
</gene>
<keyword evidence="4" id="KW-1185">Reference proteome</keyword>
<feature type="transmembrane region" description="Helical" evidence="2">
    <location>
        <begin position="26"/>
        <end position="48"/>
    </location>
</feature>
<dbReference type="RefSeq" id="WP_098077617.1">
    <property type="nucleotide sequence ID" value="NZ_PDEQ01000008.1"/>
</dbReference>
<keyword evidence="2" id="KW-0472">Membrane</keyword>
<dbReference type="AlphaFoldDB" id="A0A2A8CUZ3"/>
<feature type="transmembrane region" description="Helical" evidence="2">
    <location>
        <begin position="174"/>
        <end position="192"/>
    </location>
</feature>
<feature type="region of interest" description="Disordered" evidence="1">
    <location>
        <begin position="309"/>
        <end position="344"/>
    </location>
</feature>
<evidence type="ECO:0000313" key="3">
    <source>
        <dbReference type="EMBL" id="PEN12323.1"/>
    </source>
</evidence>
<feature type="transmembrane region" description="Helical" evidence="2">
    <location>
        <begin position="259"/>
        <end position="284"/>
    </location>
</feature>